<dbReference type="InterPro" id="IPR016167">
    <property type="entry name" value="FAD-bd_PCMH_sub1"/>
</dbReference>
<dbReference type="InterPro" id="IPR016166">
    <property type="entry name" value="FAD-bd_PCMH"/>
</dbReference>
<evidence type="ECO:0000256" key="2">
    <source>
        <dbReference type="ARBA" id="ARBA00008000"/>
    </source>
</evidence>
<dbReference type="Proteomes" id="UP000051681">
    <property type="component" value="Unassembled WGS sequence"/>
</dbReference>
<dbReference type="PROSITE" id="PS51387">
    <property type="entry name" value="FAD_PCMH"/>
    <property type="match status" value="1"/>
</dbReference>
<evidence type="ECO:0000256" key="3">
    <source>
        <dbReference type="ARBA" id="ARBA00022630"/>
    </source>
</evidence>
<evidence type="ECO:0000256" key="4">
    <source>
        <dbReference type="ARBA" id="ARBA00022827"/>
    </source>
</evidence>
<dbReference type="InterPro" id="IPR051264">
    <property type="entry name" value="FAD-oxidored/transferase_4"/>
</dbReference>
<keyword evidence="6" id="KW-0560">Oxidoreductase</keyword>
<dbReference type="GO" id="GO:0016491">
    <property type="term" value="F:oxidoreductase activity"/>
    <property type="evidence" value="ECO:0007669"/>
    <property type="project" value="UniProtKB-KW"/>
</dbReference>
<keyword evidence="4" id="KW-0274">FAD</keyword>
<dbReference type="SUPFAM" id="SSF56176">
    <property type="entry name" value="FAD-binding/transporter-associated domain-like"/>
    <property type="match status" value="1"/>
</dbReference>
<dbReference type="Gene3D" id="3.30.43.10">
    <property type="entry name" value="Uridine Diphospho-n-acetylenolpyruvylglucosamine Reductase, domain 2"/>
    <property type="match status" value="1"/>
</dbReference>
<keyword evidence="7" id="KW-1185">Reference proteome</keyword>
<dbReference type="Gene3D" id="1.10.45.10">
    <property type="entry name" value="Vanillyl-alcohol Oxidase, Chain A, domain 4"/>
    <property type="match status" value="1"/>
</dbReference>
<dbReference type="GO" id="GO:0022904">
    <property type="term" value="P:respiratory electron transport chain"/>
    <property type="evidence" value="ECO:0007669"/>
    <property type="project" value="TreeGrafter"/>
</dbReference>
<dbReference type="InterPro" id="IPR004113">
    <property type="entry name" value="FAD-bd_oxidored_4_C"/>
</dbReference>
<sequence>MSDVMNLNAVTPAFVDTLRAVLPAATFRDANASYLEEPRGRWQGQAAVVLAPASVDEVSVILKAAHEARVPVVPYGGGTGLVGGQIKPDGVAPILLSMERMTAVRACYPEENVLVVEAGAILEDIHNIAADHDRLFPMSIAAKGSARIGGCLATNAGGVNVLRYGNTRDLVLGLEVVLPDGQIWNGLSRLRKDNTGYDLRNLLVGSEGTLGVITAAALKLAPIPAGQGTAVMVVPSPAAALELLSLARSHMGEGISAFELIHRQGMAFIAEHLPDLRLPFEDFPEWCVLIDVGLARGLDPADALEALFEAAAEQELVSDGVIAQSEQQRRDLWEMREQIPEGNRRVGSVSSHDISLPLSHIAEFIEAGWQALAKVSDVRVNCFGHLGDGNLHFNVFPAEGKDRAEYTHLRDAIKTCVHDLVASYGGSVSAEHGIGRLKVDDLEKYGDPVKLALMRQIKDSLDPHGIMNPGAVLRAG</sequence>
<evidence type="ECO:0000313" key="6">
    <source>
        <dbReference type="EMBL" id="CUH83972.1"/>
    </source>
</evidence>
<dbReference type="InterPro" id="IPR016164">
    <property type="entry name" value="FAD-linked_Oxase-like_C"/>
</dbReference>
<organism evidence="6 7">
    <name type="scientific">Thalassovita mediterranea</name>
    <dbReference type="NCBI Taxonomy" id="340021"/>
    <lineage>
        <taxon>Bacteria</taxon>
        <taxon>Pseudomonadati</taxon>
        <taxon>Pseudomonadota</taxon>
        <taxon>Alphaproteobacteria</taxon>
        <taxon>Rhodobacterales</taxon>
        <taxon>Roseobacteraceae</taxon>
        <taxon>Thalassovita</taxon>
    </lineage>
</organism>
<reference evidence="6 7" key="1">
    <citation type="submission" date="2015-09" db="EMBL/GenBank/DDBJ databases">
        <authorList>
            <consortium name="Swine Surveillance"/>
        </authorList>
    </citation>
    <scope>NUCLEOTIDE SEQUENCE [LARGE SCALE GENOMIC DNA]</scope>
    <source>
        <strain evidence="6 7">CECT 8383</strain>
    </source>
</reference>
<keyword evidence="3" id="KW-0285">Flavoprotein</keyword>
<dbReference type="Pfam" id="PF01565">
    <property type="entry name" value="FAD_binding_4"/>
    <property type="match status" value="1"/>
</dbReference>
<dbReference type="PANTHER" id="PTHR43716:SF2">
    <property type="entry name" value="BLL6224 PROTEIN"/>
    <property type="match status" value="1"/>
</dbReference>
<dbReference type="Gene3D" id="3.30.70.2740">
    <property type="match status" value="1"/>
</dbReference>
<dbReference type="FunFam" id="1.10.45.10:FF:000001">
    <property type="entry name" value="D-lactate dehydrogenase mitochondrial"/>
    <property type="match status" value="1"/>
</dbReference>
<dbReference type="Gene3D" id="3.30.465.10">
    <property type="match status" value="1"/>
</dbReference>
<protein>
    <submittedName>
        <fullName evidence="6">Putative FAD-linked oxidoreductase</fullName>
        <ecNumber evidence="6">1.-.-.-</ecNumber>
    </submittedName>
</protein>
<dbReference type="AlphaFoldDB" id="A0A0P1H320"/>
<dbReference type="InterPro" id="IPR016171">
    <property type="entry name" value="Vanillyl_alc_oxidase_C-sub2"/>
</dbReference>
<dbReference type="InterPro" id="IPR006094">
    <property type="entry name" value="Oxid_FAD_bind_N"/>
</dbReference>
<evidence type="ECO:0000256" key="1">
    <source>
        <dbReference type="ARBA" id="ARBA00001974"/>
    </source>
</evidence>
<comment type="cofactor">
    <cofactor evidence="1">
        <name>FAD</name>
        <dbReference type="ChEBI" id="CHEBI:57692"/>
    </cofactor>
</comment>
<dbReference type="EMBL" id="CYSF01000006">
    <property type="protein sequence ID" value="CUH83972.1"/>
    <property type="molecule type" value="Genomic_DNA"/>
</dbReference>
<dbReference type="Gene3D" id="3.30.70.2190">
    <property type="match status" value="1"/>
</dbReference>
<dbReference type="InterPro" id="IPR016169">
    <property type="entry name" value="FAD-bd_PCMH_sub2"/>
</dbReference>
<evidence type="ECO:0000259" key="5">
    <source>
        <dbReference type="PROSITE" id="PS51387"/>
    </source>
</evidence>
<dbReference type="PANTHER" id="PTHR43716">
    <property type="entry name" value="D-2-HYDROXYGLUTARATE DEHYDROGENASE, MITOCHONDRIAL"/>
    <property type="match status" value="1"/>
</dbReference>
<dbReference type="STRING" id="340021.TM5383_01177"/>
<gene>
    <name evidence="6" type="ORF">TM5383_01177</name>
</gene>
<dbReference type="Pfam" id="PF02913">
    <property type="entry name" value="FAD-oxidase_C"/>
    <property type="match status" value="1"/>
</dbReference>
<evidence type="ECO:0000313" key="7">
    <source>
        <dbReference type="Proteomes" id="UP000051681"/>
    </source>
</evidence>
<comment type="similarity">
    <text evidence="2">Belongs to the FAD-binding oxidoreductase/transferase type 4 family.</text>
</comment>
<dbReference type="GO" id="GO:0071949">
    <property type="term" value="F:FAD binding"/>
    <property type="evidence" value="ECO:0007669"/>
    <property type="project" value="InterPro"/>
</dbReference>
<accession>A0A0P1H320</accession>
<dbReference type="InterPro" id="IPR036318">
    <property type="entry name" value="FAD-bd_PCMH-like_sf"/>
</dbReference>
<dbReference type="SUPFAM" id="SSF55103">
    <property type="entry name" value="FAD-linked oxidases, C-terminal domain"/>
    <property type="match status" value="1"/>
</dbReference>
<feature type="domain" description="FAD-binding PCMH-type" evidence="5">
    <location>
        <begin position="42"/>
        <end position="223"/>
    </location>
</feature>
<name>A0A0P1H320_9RHOB</name>
<dbReference type="EC" id="1.-.-.-" evidence="6"/>
<proteinExistence type="inferred from homology"/>